<sequence length="890" mass="101145">MVTRIQRANVLANNLQGLNYLFLGPSFKSLQQQTADDLTVFLSRELCTSPIALRQDVEDRVLNSNTLAILGTKSLIFDIPFVNTLKKGDHLSLLVIDEAHWGTDLNPRNLVILYVSATIDVITETIALGEKNLNWAALKLSHPQRFATPTYLPVEDLNFFNDTAMGNTDSLESRSTVVFNSYVGAIKSWMSKLDNKFLFNLDPNHHSQVTMDVLGHILPTPEDIDIALERTYYWDSPYSKMVILRIPANQSIKDLRKEIVSLIEQCKKSNKLGAAFQPFEVIALTEDHKSIIDQLSQKAKDYLRAQSNITLKELEDIPCLVMVNQMVGIGERIPKSCVAYDIRARYKGDFQEMEGNEAMFVQDIGRCAGHNKEPANVEMETNTMSQTLPHLIERKIIQILWYKQYFGFIHKEMIAMSMVCWRWFRWVSQEFSDHFSFRDCTSSVEHPGGLAREFVQHMNNRYCILKYIKTFTSSFRSDDNTFKDDFIQPISNGVGDGATDSHSLFSKLQTLIISNLSSATFSIRMDMLQLIINQIEPGSLQKLVYIHSTQMGETFNSIIQQNKKQKNVYSTSSSSLLSNIKQVAIYSTSGEVDGIVDLVTEVSSTVENLSIVIFKFEPSVYRSVLSLDLPLLNKLNLQRQPIDFPFELLLNLPSLNSLTCRLVQPIGLKITNIRDTRNNSETFINFINKTTTLVSLKLKDTHRAELEAMIGNQVIQNISIQFIMSVSTASCPFPLPTLRNNLLDLEIICKSLSLDPSLDLWNIKQPIHLKKLCTDSLDLKILQYLPKLENLQVVEFSNLQTSIDQGLVENLALYCKNLTGIVMDGDNGKNTTRTEQLGHFIVCIFKHLPNTFQEILIQKSNKDLQNNLPLSPKYIILRNDREGLTLIKRI</sequence>
<evidence type="ECO:0000313" key="1">
    <source>
        <dbReference type="EMBL" id="EGG22508.1"/>
    </source>
</evidence>
<evidence type="ECO:0000313" key="2">
    <source>
        <dbReference type="Proteomes" id="UP000007797"/>
    </source>
</evidence>
<organism evidence="1 2">
    <name type="scientific">Cavenderia fasciculata</name>
    <name type="common">Slime mold</name>
    <name type="synonym">Dictyostelium fasciculatum</name>
    <dbReference type="NCBI Taxonomy" id="261658"/>
    <lineage>
        <taxon>Eukaryota</taxon>
        <taxon>Amoebozoa</taxon>
        <taxon>Evosea</taxon>
        <taxon>Eumycetozoa</taxon>
        <taxon>Dictyostelia</taxon>
        <taxon>Acytosteliales</taxon>
        <taxon>Cavenderiaceae</taxon>
        <taxon>Cavenderia</taxon>
    </lineage>
</organism>
<dbReference type="KEGG" id="dfa:DFA_04636"/>
<gene>
    <name evidence="1" type="ORF">DFA_04636</name>
</gene>
<dbReference type="Proteomes" id="UP000007797">
    <property type="component" value="Unassembled WGS sequence"/>
</dbReference>
<accession>F4PQ45</accession>
<keyword evidence="2" id="KW-1185">Reference proteome</keyword>
<dbReference type="GeneID" id="14874648"/>
<protein>
    <submittedName>
        <fullName evidence="1">Uncharacterized protein</fullName>
    </submittedName>
</protein>
<dbReference type="EMBL" id="GL883009">
    <property type="protein sequence ID" value="EGG22508.1"/>
    <property type="molecule type" value="Genomic_DNA"/>
</dbReference>
<dbReference type="AlphaFoldDB" id="F4PQ45"/>
<proteinExistence type="predicted"/>
<dbReference type="RefSeq" id="XP_004360359.1">
    <property type="nucleotide sequence ID" value="XM_004360302.1"/>
</dbReference>
<reference evidence="2" key="1">
    <citation type="journal article" date="2011" name="Genome Res.">
        <title>Phylogeny-wide analysis of social amoeba genomes highlights ancient origins for complex intercellular communication.</title>
        <authorList>
            <person name="Heidel A.J."/>
            <person name="Lawal H.M."/>
            <person name="Felder M."/>
            <person name="Schilde C."/>
            <person name="Helps N.R."/>
            <person name="Tunggal B."/>
            <person name="Rivero F."/>
            <person name="John U."/>
            <person name="Schleicher M."/>
            <person name="Eichinger L."/>
            <person name="Platzer M."/>
            <person name="Noegel A.A."/>
            <person name="Schaap P."/>
            <person name="Gloeckner G."/>
        </authorList>
    </citation>
    <scope>NUCLEOTIDE SEQUENCE [LARGE SCALE GENOMIC DNA]</scope>
    <source>
        <strain evidence="2">SH3</strain>
    </source>
</reference>
<name>F4PQ45_CACFS</name>